<dbReference type="Proteomes" id="UP000198599">
    <property type="component" value="Unassembled WGS sequence"/>
</dbReference>
<gene>
    <name evidence="1" type="ORF">SAMN04487859_11356</name>
</gene>
<protein>
    <submittedName>
        <fullName evidence="1">Uncharacterized protein</fullName>
    </submittedName>
</protein>
<sequence length="89" mass="9469">MCLNQILDGLEQNNSTGAQAFDHARRGFLEWAMSVAGPVTPGVARAALADPAAIAAESAAAQAFVSYLEQACRGAQLHRPRRGRARLLH</sequence>
<evidence type="ECO:0000313" key="2">
    <source>
        <dbReference type="Proteomes" id="UP000198599"/>
    </source>
</evidence>
<dbReference type="EMBL" id="FOVP01000013">
    <property type="protein sequence ID" value="SFO01509.1"/>
    <property type="molecule type" value="Genomic_DNA"/>
</dbReference>
<evidence type="ECO:0000313" key="1">
    <source>
        <dbReference type="EMBL" id="SFO01509.1"/>
    </source>
</evidence>
<proteinExistence type="predicted"/>
<dbReference type="OrthoDB" id="7874372at2"/>
<accession>A0A1I5DQJ2</accession>
<keyword evidence="2" id="KW-1185">Reference proteome</keyword>
<reference evidence="2" key="1">
    <citation type="submission" date="2016-10" db="EMBL/GenBank/DDBJ databases">
        <authorList>
            <person name="Varghese N."/>
            <person name="Submissions S."/>
        </authorList>
    </citation>
    <scope>NUCLEOTIDE SEQUENCE [LARGE SCALE GENOMIC DNA]</scope>
    <source>
        <strain evidence="2">DSM 28463</strain>
    </source>
</reference>
<organism evidence="1 2">
    <name type="scientific">Roseovarius lutimaris</name>
    <dbReference type="NCBI Taxonomy" id="1005928"/>
    <lineage>
        <taxon>Bacteria</taxon>
        <taxon>Pseudomonadati</taxon>
        <taxon>Pseudomonadota</taxon>
        <taxon>Alphaproteobacteria</taxon>
        <taxon>Rhodobacterales</taxon>
        <taxon>Roseobacteraceae</taxon>
        <taxon>Roseovarius</taxon>
    </lineage>
</organism>
<dbReference type="RefSeq" id="WP_092839234.1">
    <property type="nucleotide sequence ID" value="NZ_FOVP01000013.1"/>
</dbReference>
<name>A0A1I5DQJ2_9RHOB</name>
<dbReference type="AlphaFoldDB" id="A0A1I5DQJ2"/>